<sequence length="217" mass="23525">MSAVPLPPLPPDPGGPADDYRPGGRNMVDLLAAEHHRIDGLCAELVDGGTAPDRRRQVAEVLTATVVRHLSAEEQYLYPTVRLALPHGAELADREVAADISLLASLKELTAADPRDDAYDRRCRAVAGLLRRHAVAAATELFPPLRALASDAELIRLGNRVEIAAEAAPTRPRPSTPATPPWNRVVDPAVGVLDKVLDAVTRRRTYVEDLVPRSRTR</sequence>
<dbReference type="Pfam" id="PF01814">
    <property type="entry name" value="Hemerythrin"/>
    <property type="match status" value="1"/>
</dbReference>
<feature type="compositionally biased region" description="Pro residues" evidence="1">
    <location>
        <begin position="1"/>
        <end position="14"/>
    </location>
</feature>
<name>A0ABV6P1Y3_9ACTN</name>
<feature type="domain" description="Hemerythrin-like" evidence="2">
    <location>
        <begin position="27"/>
        <end position="143"/>
    </location>
</feature>
<dbReference type="PANTHER" id="PTHR35585">
    <property type="entry name" value="HHE DOMAIN PROTEIN (AFU_ORTHOLOGUE AFUA_4G00730)"/>
    <property type="match status" value="1"/>
</dbReference>
<dbReference type="PANTHER" id="PTHR35585:SF1">
    <property type="entry name" value="HHE DOMAIN PROTEIN (AFU_ORTHOLOGUE AFUA_4G00730)"/>
    <property type="match status" value="1"/>
</dbReference>
<comment type="caution">
    <text evidence="3">The sequence shown here is derived from an EMBL/GenBank/DDBJ whole genome shotgun (WGS) entry which is preliminary data.</text>
</comment>
<gene>
    <name evidence="3" type="ORF">ACFFHU_23230</name>
</gene>
<protein>
    <submittedName>
        <fullName evidence="3">Hemerythrin domain-containing protein</fullName>
    </submittedName>
</protein>
<dbReference type="RefSeq" id="WP_377342214.1">
    <property type="nucleotide sequence ID" value="NZ_JBHLUE010000019.1"/>
</dbReference>
<dbReference type="Gene3D" id="1.20.120.520">
    <property type="entry name" value="nmb1532 protein domain like"/>
    <property type="match status" value="1"/>
</dbReference>
<organism evidence="3 4">
    <name type="scientific">Plantactinospora siamensis</name>
    <dbReference type="NCBI Taxonomy" id="555372"/>
    <lineage>
        <taxon>Bacteria</taxon>
        <taxon>Bacillati</taxon>
        <taxon>Actinomycetota</taxon>
        <taxon>Actinomycetes</taxon>
        <taxon>Micromonosporales</taxon>
        <taxon>Micromonosporaceae</taxon>
        <taxon>Plantactinospora</taxon>
    </lineage>
</organism>
<evidence type="ECO:0000313" key="3">
    <source>
        <dbReference type="EMBL" id="MFC0567040.1"/>
    </source>
</evidence>
<keyword evidence="4" id="KW-1185">Reference proteome</keyword>
<dbReference type="InterPro" id="IPR012312">
    <property type="entry name" value="Hemerythrin-like"/>
</dbReference>
<proteinExistence type="predicted"/>
<evidence type="ECO:0000256" key="1">
    <source>
        <dbReference type="SAM" id="MobiDB-lite"/>
    </source>
</evidence>
<accession>A0ABV6P1Y3</accession>
<evidence type="ECO:0000259" key="2">
    <source>
        <dbReference type="Pfam" id="PF01814"/>
    </source>
</evidence>
<evidence type="ECO:0000313" key="4">
    <source>
        <dbReference type="Proteomes" id="UP001589894"/>
    </source>
</evidence>
<dbReference type="EMBL" id="JBHLUE010000019">
    <property type="protein sequence ID" value="MFC0567040.1"/>
    <property type="molecule type" value="Genomic_DNA"/>
</dbReference>
<feature type="region of interest" description="Disordered" evidence="1">
    <location>
        <begin position="1"/>
        <end position="23"/>
    </location>
</feature>
<reference evidence="3 4" key="1">
    <citation type="submission" date="2024-09" db="EMBL/GenBank/DDBJ databases">
        <authorList>
            <person name="Sun Q."/>
            <person name="Mori K."/>
        </authorList>
    </citation>
    <scope>NUCLEOTIDE SEQUENCE [LARGE SCALE GENOMIC DNA]</scope>
    <source>
        <strain evidence="3 4">TBRC 2205</strain>
    </source>
</reference>
<dbReference type="Proteomes" id="UP001589894">
    <property type="component" value="Unassembled WGS sequence"/>
</dbReference>